<dbReference type="CDD" id="cd03714">
    <property type="entry name" value="RT_DIRS1"/>
    <property type="match status" value="1"/>
</dbReference>
<dbReference type="InterPro" id="IPR043502">
    <property type="entry name" value="DNA/RNA_pol_sf"/>
</dbReference>
<evidence type="ECO:0000313" key="4">
    <source>
        <dbReference type="Proteomes" id="UP000596742"/>
    </source>
</evidence>
<sequence length="398" mass="45117">MSDIEPDKLPDTKEIPHIEHERYEKAVRVLTESGQSWKKRNKLIRIADKSEGGWKTVEEYLSDDVANDDDDERIRAAYDRAVKKLKTVKQDKRQNIKKRPAESAGGPLSIAHNGNNGGFSQQQPFLVAGAAAPSHLVGTELGTSVTTVVCMDIGQKTYLIENGYKIPLITEPESVLLRNNKSALEHKDFVEKAVQELIDASLIKEVSNRPHVVNPLTVSINSSGKGRLILDLRHVNKQVVYSKIKFEDWKTASQFLTSDCFGFAFDLKAGYHHINIFPNHQKYLGFSWKFGETVKYFVFTVLPFGLCSAGYVFTKVVRPLIAHWRKDGIKITVYLDDGLCLAETEKLCCEQSVRVKKRFDIVRFCSKQGQVYMDTCSNFSLAWFHLEFEKFFDGVAVN</sequence>
<evidence type="ECO:0000256" key="1">
    <source>
        <dbReference type="SAM" id="MobiDB-lite"/>
    </source>
</evidence>
<feature type="domain" description="Reverse transcriptase" evidence="2">
    <location>
        <begin position="231"/>
        <end position="347"/>
    </location>
</feature>
<dbReference type="InterPro" id="IPR052055">
    <property type="entry name" value="Hepadnavirus_pol/RT"/>
</dbReference>
<dbReference type="SUPFAM" id="SSF56672">
    <property type="entry name" value="DNA/RNA polymerases"/>
    <property type="match status" value="1"/>
</dbReference>
<gene>
    <name evidence="3" type="ORF">MGAL_10B031656</name>
</gene>
<protein>
    <recommendedName>
        <fullName evidence="2">Reverse transcriptase domain-containing protein</fullName>
    </recommendedName>
</protein>
<proteinExistence type="predicted"/>
<dbReference type="PANTHER" id="PTHR33050">
    <property type="entry name" value="REVERSE TRANSCRIPTASE DOMAIN-CONTAINING PROTEIN"/>
    <property type="match status" value="1"/>
</dbReference>
<dbReference type="EMBL" id="UYJE01009120">
    <property type="protein sequence ID" value="VDI70230.1"/>
    <property type="molecule type" value="Genomic_DNA"/>
</dbReference>
<keyword evidence="4" id="KW-1185">Reference proteome</keyword>
<dbReference type="OrthoDB" id="6139269at2759"/>
<dbReference type="Gene3D" id="3.10.10.10">
    <property type="entry name" value="HIV Type 1 Reverse Transcriptase, subunit A, domain 1"/>
    <property type="match status" value="1"/>
</dbReference>
<dbReference type="InterPro" id="IPR043128">
    <property type="entry name" value="Rev_trsase/Diguanyl_cyclase"/>
</dbReference>
<dbReference type="Proteomes" id="UP000596742">
    <property type="component" value="Unassembled WGS sequence"/>
</dbReference>
<organism evidence="3 4">
    <name type="scientific">Mytilus galloprovincialis</name>
    <name type="common">Mediterranean mussel</name>
    <dbReference type="NCBI Taxonomy" id="29158"/>
    <lineage>
        <taxon>Eukaryota</taxon>
        <taxon>Metazoa</taxon>
        <taxon>Spiralia</taxon>
        <taxon>Lophotrochozoa</taxon>
        <taxon>Mollusca</taxon>
        <taxon>Bivalvia</taxon>
        <taxon>Autobranchia</taxon>
        <taxon>Pteriomorphia</taxon>
        <taxon>Mytilida</taxon>
        <taxon>Mytiloidea</taxon>
        <taxon>Mytilidae</taxon>
        <taxon>Mytilinae</taxon>
        <taxon>Mytilus</taxon>
    </lineage>
</organism>
<feature type="region of interest" description="Disordered" evidence="1">
    <location>
        <begin position="90"/>
        <end position="115"/>
    </location>
</feature>
<evidence type="ECO:0000259" key="2">
    <source>
        <dbReference type="Pfam" id="PF00078"/>
    </source>
</evidence>
<dbReference type="Gene3D" id="3.30.70.270">
    <property type="match status" value="1"/>
</dbReference>
<name>A0A8B6GX39_MYTGA</name>
<accession>A0A8B6GX39</accession>
<dbReference type="PANTHER" id="PTHR33050:SF7">
    <property type="entry name" value="RIBONUCLEASE H"/>
    <property type="match status" value="1"/>
</dbReference>
<dbReference type="Pfam" id="PF00078">
    <property type="entry name" value="RVT_1"/>
    <property type="match status" value="1"/>
</dbReference>
<dbReference type="InterPro" id="IPR000477">
    <property type="entry name" value="RT_dom"/>
</dbReference>
<reference evidence="3" key="1">
    <citation type="submission" date="2018-11" db="EMBL/GenBank/DDBJ databases">
        <authorList>
            <person name="Alioto T."/>
            <person name="Alioto T."/>
        </authorList>
    </citation>
    <scope>NUCLEOTIDE SEQUENCE</scope>
</reference>
<dbReference type="AlphaFoldDB" id="A0A8B6GX39"/>
<evidence type="ECO:0000313" key="3">
    <source>
        <dbReference type="EMBL" id="VDI70230.1"/>
    </source>
</evidence>
<comment type="caution">
    <text evidence="3">The sequence shown here is derived from an EMBL/GenBank/DDBJ whole genome shotgun (WGS) entry which is preliminary data.</text>
</comment>